<sequence length="311" mass="35548">MESKTEHILKLATEIMDDIELSKSEAQAILLKTTRLARYVDDSNIRAFLKFEMQGYPDNELGRKYMSLTGRWTDKENSKGYWFPLSQIEAKIEVENNKLIQLRIPDTSASTALPIIRDMKFTMSETAVRIAKLGGIKSRIISLVHEFVTNVYYERTFDNLAEGIFESYKKDIDLLIAENSGDVIEQIPSVVARLSEGDKESISQALTTCRRIIDSFANHIFPATEETFNIGGNELSLKESNVLNRINVFIHQNSESTNRRKKLKQNLTNLYSRVSSGVHSDVDYKEAKNLFLNVYLLLGEILTLKKTRHNN</sequence>
<evidence type="ECO:0000313" key="3">
    <source>
        <dbReference type="Proteomes" id="UP000004690"/>
    </source>
</evidence>
<dbReference type="eggNOG" id="COG1555">
    <property type="taxonomic scope" value="Bacteria"/>
</dbReference>
<feature type="domain" description="AbiTii" evidence="1">
    <location>
        <begin position="10"/>
        <end position="174"/>
    </location>
</feature>
<dbReference type="InterPro" id="IPR041304">
    <property type="entry name" value="AbiTii"/>
</dbReference>
<name>I3C2R0_9FLAO</name>
<reference evidence="2 3" key="1">
    <citation type="submission" date="2012-02" db="EMBL/GenBank/DDBJ databases">
        <title>Improved High-Quality Draft genome of Joostella marina DSM 19592.</title>
        <authorList>
            <consortium name="US DOE Joint Genome Institute (JGI-PGF)"/>
            <person name="Lucas S."/>
            <person name="Copeland A."/>
            <person name="Lapidus A."/>
            <person name="Bruce D."/>
            <person name="Goodwin L."/>
            <person name="Pitluck S."/>
            <person name="Peters L."/>
            <person name="Chertkov O."/>
            <person name="Ovchinnikova G."/>
            <person name="Kyrpides N."/>
            <person name="Mavromatis K."/>
            <person name="Detter J.C."/>
            <person name="Han C."/>
            <person name="Land M."/>
            <person name="Hauser L."/>
            <person name="Markowitz V."/>
            <person name="Cheng J.-F."/>
            <person name="Hugenholtz P."/>
            <person name="Woyke T."/>
            <person name="Wu D."/>
            <person name="Tindall B."/>
            <person name="Brambilla E."/>
            <person name="Klenk H.-P."/>
            <person name="Eisen J.A."/>
        </authorList>
    </citation>
    <scope>NUCLEOTIDE SEQUENCE [LARGE SCALE GENOMIC DNA]</scope>
    <source>
        <strain evidence="2 3">DSM 19592</strain>
    </source>
</reference>
<dbReference type="STRING" id="926559.JoomaDRAFT_0875"/>
<dbReference type="EMBL" id="JH651379">
    <property type="protein sequence ID" value="EIJ37903.1"/>
    <property type="molecule type" value="Genomic_DNA"/>
</dbReference>
<dbReference type="RefSeq" id="WP_008610972.1">
    <property type="nucleotide sequence ID" value="NZ_JH651379.1"/>
</dbReference>
<dbReference type="Pfam" id="PF18864">
    <property type="entry name" value="AbiTii"/>
    <property type="match status" value="1"/>
</dbReference>
<accession>I3C2R0</accession>
<evidence type="ECO:0000259" key="1">
    <source>
        <dbReference type="Pfam" id="PF18864"/>
    </source>
</evidence>
<protein>
    <recommendedName>
        <fullName evidence="1">AbiTii domain-containing protein</fullName>
    </recommendedName>
</protein>
<organism evidence="2 3">
    <name type="scientific">Galbibacter orientalis DSM 19592</name>
    <dbReference type="NCBI Taxonomy" id="926559"/>
    <lineage>
        <taxon>Bacteria</taxon>
        <taxon>Pseudomonadati</taxon>
        <taxon>Bacteroidota</taxon>
        <taxon>Flavobacteriia</taxon>
        <taxon>Flavobacteriales</taxon>
        <taxon>Flavobacteriaceae</taxon>
        <taxon>Galbibacter</taxon>
    </lineage>
</organism>
<dbReference type="Proteomes" id="UP000004690">
    <property type="component" value="Unassembled WGS sequence"/>
</dbReference>
<keyword evidence="3" id="KW-1185">Reference proteome</keyword>
<evidence type="ECO:0000313" key="2">
    <source>
        <dbReference type="EMBL" id="EIJ37903.1"/>
    </source>
</evidence>
<dbReference type="AlphaFoldDB" id="I3C2R0"/>
<dbReference type="HOGENOM" id="CLU_067746_0_0_10"/>
<dbReference type="OrthoDB" id="766804at2"/>
<proteinExistence type="predicted"/>
<gene>
    <name evidence="2" type="ORF">JoomaDRAFT_0875</name>
</gene>